<dbReference type="GO" id="GO:0031969">
    <property type="term" value="C:chloroplast membrane"/>
    <property type="evidence" value="ECO:0007669"/>
    <property type="project" value="UniProtKB-SubCell"/>
</dbReference>
<evidence type="ECO:0000256" key="5">
    <source>
        <dbReference type="ARBA" id="ARBA00004258"/>
    </source>
</evidence>
<name>A0AAW1NQL8_9CHLO</name>
<evidence type="ECO:0000256" key="7">
    <source>
        <dbReference type="ARBA" id="ARBA00005855"/>
    </source>
</evidence>
<keyword evidence="12" id="KW-0125">Carotenoid biosynthesis</keyword>
<feature type="region of interest" description="Disordered" evidence="19">
    <location>
        <begin position="408"/>
        <end position="429"/>
    </location>
</feature>
<reference evidence="21 22" key="1">
    <citation type="journal article" date="2024" name="Nat. Commun.">
        <title>Phylogenomics reveals the evolutionary origins of lichenization in chlorophyte algae.</title>
        <authorList>
            <person name="Puginier C."/>
            <person name="Libourel C."/>
            <person name="Otte J."/>
            <person name="Skaloud P."/>
            <person name="Haon M."/>
            <person name="Grisel S."/>
            <person name="Petersen M."/>
            <person name="Berrin J.G."/>
            <person name="Delaux P.M."/>
            <person name="Dal Grande F."/>
            <person name="Keller J."/>
        </authorList>
    </citation>
    <scope>NUCLEOTIDE SEQUENCE [LARGE SCALE GENOMIC DNA]</scope>
    <source>
        <strain evidence="21 22">SAG 2036</strain>
    </source>
</reference>
<organism evidence="21 22">
    <name type="scientific">Symbiochloris irregularis</name>
    <dbReference type="NCBI Taxonomy" id="706552"/>
    <lineage>
        <taxon>Eukaryota</taxon>
        <taxon>Viridiplantae</taxon>
        <taxon>Chlorophyta</taxon>
        <taxon>core chlorophytes</taxon>
        <taxon>Trebouxiophyceae</taxon>
        <taxon>Trebouxiales</taxon>
        <taxon>Trebouxiaceae</taxon>
        <taxon>Symbiochloris</taxon>
    </lineage>
</organism>
<dbReference type="GO" id="GO:0016491">
    <property type="term" value="F:oxidoreductase activity"/>
    <property type="evidence" value="ECO:0007669"/>
    <property type="project" value="InterPro"/>
</dbReference>
<comment type="similarity">
    <text evidence="7">Belongs to the carotenoid/retinoid oxidoreductase family. CrtISO subfamily.</text>
</comment>
<dbReference type="PANTHER" id="PTHR46313">
    <property type="match status" value="1"/>
</dbReference>
<keyword evidence="14" id="KW-0521">NADP</keyword>
<evidence type="ECO:0000256" key="16">
    <source>
        <dbReference type="ARBA" id="ARBA00023027"/>
    </source>
</evidence>
<dbReference type="AlphaFoldDB" id="A0AAW1NQL8"/>
<protein>
    <recommendedName>
        <fullName evidence="8">prolycopene isomerase</fullName>
        <ecNumber evidence="8">5.2.1.13</ecNumber>
    </recommendedName>
</protein>
<dbReference type="NCBIfam" id="TIGR02730">
    <property type="entry name" value="carot_isom"/>
    <property type="match status" value="1"/>
</dbReference>
<comment type="catalytic activity">
    <reaction evidence="1">
        <text>7,7',9,9'-tetra-cis-lycopene = all-trans-lycopene</text>
        <dbReference type="Rhea" id="RHEA:30971"/>
        <dbReference type="ChEBI" id="CHEBI:15948"/>
        <dbReference type="ChEBI" id="CHEBI:62466"/>
        <dbReference type="EC" id="5.2.1.13"/>
    </reaction>
</comment>
<dbReference type="PANTHER" id="PTHR46313:SF3">
    <property type="entry name" value="PROLYCOPENE ISOMERASE, CHLOROPLASTIC"/>
    <property type="match status" value="1"/>
</dbReference>
<keyword evidence="22" id="KW-1185">Reference proteome</keyword>
<feature type="compositionally biased region" description="Basic and acidic residues" evidence="19">
    <location>
        <begin position="419"/>
        <end position="429"/>
    </location>
</feature>
<keyword evidence="10" id="KW-0285">Flavoprotein</keyword>
<dbReference type="Proteomes" id="UP001465755">
    <property type="component" value="Unassembled WGS sequence"/>
</dbReference>
<feature type="domain" description="Amine oxidase" evidence="20">
    <location>
        <begin position="91"/>
        <end position="374"/>
    </location>
</feature>
<evidence type="ECO:0000256" key="10">
    <source>
        <dbReference type="ARBA" id="ARBA00022630"/>
    </source>
</evidence>
<evidence type="ECO:0000256" key="4">
    <source>
        <dbReference type="ARBA" id="ARBA00001974"/>
    </source>
</evidence>
<evidence type="ECO:0000256" key="17">
    <source>
        <dbReference type="ARBA" id="ARBA00023136"/>
    </source>
</evidence>
<comment type="cofactor">
    <cofactor evidence="3">
        <name>NADP(+)</name>
        <dbReference type="ChEBI" id="CHEBI:58349"/>
    </cofactor>
</comment>
<dbReference type="EC" id="5.2.1.13" evidence="8"/>
<sequence>MTLLSDIAEKLQHCQCQHRFPSSRRACGLVQRPKPPAFHRSAKRGRKAHDLSTNAAATTTAAPRKRASKQGKGDKASVDVVYDAVVIGGGMGGLTAATQLAAKGAHVAVLEKYLIPGGSAGHFHRKGYTFDVGSSMMFGLGHEGTTNLITRALAAVGKSIDTSPDPSQIHYHLPKSQAHPQGFEVKVWRAYEEFLADLTRSFPHEREGIRKFYDECWRVFNSLNSLDLKSLEEPRYLLGEFAKHPLACLTLASFLTTNSGDVARRHIKDPELLKFIDIECYCWSTVDADMTPMINAGMVFCDRHYGGINYPVGGVGRLGELLVEGLQERGSCMEYKANVTSITFEGEGPSKRATGVRLADGRHIRARSVISNATHWDTFDRLLPPQSQLQPPLPSQHVIEEYIAQDGDAQGNEHAPSTSHRELPESEERFRGRYKKSPAFLTIHAGVRADVLPPGTQCHHIVVEDWQKMEDPHGTLFVSIPSLLDPSLCPEGTHIFHAFTPDWMDEWQGLPPGEYRAKKEAAADAVMQRLEAFFPGLREATVFREVGTPRTHRRFLNRQDGSYGPIPSRRPAGMLGMPMNRTSLQGLYCVGDSTFPGQGVNAVVFSGFGCAHRVLCDLGMVPSIPIVDGAFNTAFQAIRNRC</sequence>
<evidence type="ECO:0000256" key="15">
    <source>
        <dbReference type="ARBA" id="ARBA00022946"/>
    </source>
</evidence>
<dbReference type="InterPro" id="IPR014101">
    <property type="entry name" value="CrtISO"/>
</dbReference>
<proteinExistence type="inferred from homology"/>
<evidence type="ECO:0000313" key="21">
    <source>
        <dbReference type="EMBL" id="KAK9790545.1"/>
    </source>
</evidence>
<dbReference type="InterPro" id="IPR002937">
    <property type="entry name" value="Amino_oxidase"/>
</dbReference>
<comment type="subcellular location">
    <subcellularLocation>
        <location evidence="5">Plastid</location>
        <location evidence="5">Chloroplast membrane</location>
        <topology evidence="5">Peripheral membrane protein</topology>
    </subcellularLocation>
</comment>
<keyword evidence="9" id="KW-0150">Chloroplast</keyword>
<evidence type="ECO:0000256" key="14">
    <source>
        <dbReference type="ARBA" id="ARBA00022857"/>
    </source>
</evidence>
<evidence type="ECO:0000256" key="18">
    <source>
        <dbReference type="ARBA" id="ARBA00023235"/>
    </source>
</evidence>
<dbReference type="GO" id="GO:0016117">
    <property type="term" value="P:carotenoid biosynthetic process"/>
    <property type="evidence" value="ECO:0007669"/>
    <property type="project" value="UniProtKB-KW"/>
</dbReference>
<comment type="cofactor">
    <cofactor evidence="2">
        <name>NAD(+)</name>
        <dbReference type="ChEBI" id="CHEBI:57540"/>
    </cofactor>
</comment>
<evidence type="ECO:0000256" key="2">
    <source>
        <dbReference type="ARBA" id="ARBA00001911"/>
    </source>
</evidence>
<evidence type="ECO:0000256" key="8">
    <source>
        <dbReference type="ARBA" id="ARBA00012419"/>
    </source>
</evidence>
<dbReference type="Gene3D" id="3.50.50.60">
    <property type="entry name" value="FAD/NAD(P)-binding domain"/>
    <property type="match status" value="2"/>
</dbReference>
<evidence type="ECO:0000256" key="12">
    <source>
        <dbReference type="ARBA" id="ARBA00022746"/>
    </source>
</evidence>
<evidence type="ECO:0000256" key="9">
    <source>
        <dbReference type="ARBA" id="ARBA00022528"/>
    </source>
</evidence>
<keyword evidence="16" id="KW-0520">NAD</keyword>
<dbReference type="GO" id="GO:0046608">
    <property type="term" value="F:carotenoid isomerase activity"/>
    <property type="evidence" value="ECO:0007669"/>
    <property type="project" value="InterPro"/>
</dbReference>
<keyword evidence="18" id="KW-0413">Isomerase</keyword>
<feature type="region of interest" description="Disordered" evidence="19">
    <location>
        <begin position="31"/>
        <end position="73"/>
    </location>
</feature>
<keyword evidence="13" id="KW-0274">FAD</keyword>
<dbReference type="InterPro" id="IPR045892">
    <property type="entry name" value="CrtISO-like"/>
</dbReference>
<evidence type="ECO:0000256" key="11">
    <source>
        <dbReference type="ARBA" id="ARBA00022640"/>
    </source>
</evidence>
<keyword evidence="15" id="KW-0809">Transit peptide</keyword>
<keyword evidence="17" id="KW-0472">Membrane</keyword>
<dbReference type="Pfam" id="PF01593">
    <property type="entry name" value="Amino_oxidase"/>
    <property type="match status" value="1"/>
</dbReference>
<keyword evidence="11" id="KW-0934">Plastid</keyword>
<accession>A0AAW1NQL8</accession>
<evidence type="ECO:0000256" key="6">
    <source>
        <dbReference type="ARBA" id="ARBA00004900"/>
    </source>
</evidence>
<dbReference type="EMBL" id="JALJOQ010000191">
    <property type="protein sequence ID" value="KAK9790545.1"/>
    <property type="molecule type" value="Genomic_DNA"/>
</dbReference>
<comment type="pathway">
    <text evidence="6">Carotenoid biosynthesis; lycopene biosynthesis.</text>
</comment>
<evidence type="ECO:0000256" key="1">
    <source>
        <dbReference type="ARBA" id="ARBA00000004"/>
    </source>
</evidence>
<dbReference type="SUPFAM" id="SSF51905">
    <property type="entry name" value="FAD/NAD(P)-binding domain"/>
    <property type="match status" value="1"/>
</dbReference>
<evidence type="ECO:0000256" key="3">
    <source>
        <dbReference type="ARBA" id="ARBA00001937"/>
    </source>
</evidence>
<evidence type="ECO:0000256" key="13">
    <source>
        <dbReference type="ARBA" id="ARBA00022827"/>
    </source>
</evidence>
<evidence type="ECO:0000259" key="20">
    <source>
        <dbReference type="Pfam" id="PF01593"/>
    </source>
</evidence>
<evidence type="ECO:0000256" key="19">
    <source>
        <dbReference type="SAM" id="MobiDB-lite"/>
    </source>
</evidence>
<evidence type="ECO:0000313" key="22">
    <source>
        <dbReference type="Proteomes" id="UP001465755"/>
    </source>
</evidence>
<dbReference type="InterPro" id="IPR036188">
    <property type="entry name" value="FAD/NAD-bd_sf"/>
</dbReference>
<comment type="caution">
    <text evidence="21">The sequence shown here is derived from an EMBL/GenBank/DDBJ whole genome shotgun (WGS) entry which is preliminary data.</text>
</comment>
<comment type="cofactor">
    <cofactor evidence="4">
        <name>FAD</name>
        <dbReference type="ChEBI" id="CHEBI:57692"/>
    </cofactor>
</comment>
<gene>
    <name evidence="21" type="ORF">WJX73_008664</name>
</gene>